<evidence type="ECO:0000259" key="1">
    <source>
        <dbReference type="SMART" id="SM01131"/>
    </source>
</evidence>
<dbReference type="InterPro" id="IPR038222">
    <property type="entry name" value="DHHA2_dom_sf"/>
</dbReference>
<dbReference type="SMART" id="SM01131">
    <property type="entry name" value="DHHA2"/>
    <property type="match status" value="1"/>
</dbReference>
<proteinExistence type="predicted"/>
<dbReference type="GO" id="GO:0005737">
    <property type="term" value="C:cytoplasm"/>
    <property type="evidence" value="ECO:0007669"/>
    <property type="project" value="InterPro"/>
</dbReference>
<dbReference type="Gene3D" id="3.10.310.20">
    <property type="entry name" value="DHHA2 domain"/>
    <property type="match status" value="1"/>
</dbReference>
<name>K1SMX0_9ZZZZ</name>
<feature type="non-terminal residue" evidence="2">
    <location>
        <position position="1"/>
    </location>
</feature>
<reference evidence="2" key="1">
    <citation type="journal article" date="2013" name="Environ. Microbiol.">
        <title>Microbiota from the distal guts of lean and obese adolescents exhibit partial functional redundancy besides clear differences in community structure.</title>
        <authorList>
            <person name="Ferrer M."/>
            <person name="Ruiz A."/>
            <person name="Lanza F."/>
            <person name="Haange S.B."/>
            <person name="Oberbach A."/>
            <person name="Till H."/>
            <person name="Bargiela R."/>
            <person name="Campoy C."/>
            <person name="Segura M.T."/>
            <person name="Richter M."/>
            <person name="von Bergen M."/>
            <person name="Seifert J."/>
            <person name="Suarez A."/>
        </authorList>
    </citation>
    <scope>NUCLEOTIDE SEQUENCE</scope>
</reference>
<organism evidence="2">
    <name type="scientific">human gut metagenome</name>
    <dbReference type="NCBI Taxonomy" id="408170"/>
    <lineage>
        <taxon>unclassified sequences</taxon>
        <taxon>metagenomes</taxon>
        <taxon>organismal metagenomes</taxon>
    </lineage>
</organism>
<sequence>VNAVDLDSVFSRQSELEDAINKEIKEKNLDFYMFAATDILNANSKIIAIGNKADTVEKAFGVNLENNTAMLNNVVSRKKQMLPNILNNLN</sequence>
<dbReference type="Pfam" id="PF02833">
    <property type="entry name" value="DHHA2"/>
    <property type="match status" value="1"/>
</dbReference>
<dbReference type="GO" id="GO:0016462">
    <property type="term" value="F:pyrophosphatase activity"/>
    <property type="evidence" value="ECO:0007669"/>
    <property type="project" value="InterPro"/>
</dbReference>
<dbReference type="EMBL" id="AJWZ01005659">
    <property type="protein sequence ID" value="EKC61967.1"/>
    <property type="molecule type" value="Genomic_DNA"/>
</dbReference>
<feature type="domain" description="DHHA2" evidence="1">
    <location>
        <begin position="1"/>
        <end position="89"/>
    </location>
</feature>
<dbReference type="AlphaFoldDB" id="K1SMX0"/>
<protein>
    <submittedName>
        <fullName evidence="2">Manganese-dependent inorganic pyrophosphatase</fullName>
    </submittedName>
</protein>
<evidence type="ECO:0000313" key="2">
    <source>
        <dbReference type="EMBL" id="EKC61967.1"/>
    </source>
</evidence>
<dbReference type="InterPro" id="IPR038763">
    <property type="entry name" value="DHH_sf"/>
</dbReference>
<dbReference type="InterPro" id="IPR004097">
    <property type="entry name" value="DHHA2"/>
</dbReference>
<dbReference type="SUPFAM" id="SSF64182">
    <property type="entry name" value="DHH phosphoesterases"/>
    <property type="match status" value="1"/>
</dbReference>
<accession>K1SMX0</accession>
<comment type="caution">
    <text evidence="2">The sequence shown here is derived from an EMBL/GenBank/DDBJ whole genome shotgun (WGS) entry which is preliminary data.</text>
</comment>
<gene>
    <name evidence="2" type="ORF">OBE_08214</name>
</gene>